<evidence type="ECO:0000313" key="8">
    <source>
        <dbReference type="EMBL" id="MCA6073545.1"/>
    </source>
</evidence>
<keyword evidence="5" id="KW-0460">Magnesium</keyword>
<dbReference type="SUPFAM" id="SSF55811">
    <property type="entry name" value="Nudix"/>
    <property type="match status" value="1"/>
</dbReference>
<evidence type="ECO:0000256" key="5">
    <source>
        <dbReference type="ARBA" id="ARBA00022842"/>
    </source>
</evidence>
<dbReference type="EMBL" id="JAIXNE010000001">
    <property type="protein sequence ID" value="MCA6073545.1"/>
    <property type="molecule type" value="Genomic_DNA"/>
</dbReference>
<evidence type="ECO:0000259" key="7">
    <source>
        <dbReference type="PROSITE" id="PS51462"/>
    </source>
</evidence>
<keyword evidence="4" id="KW-0378">Hydrolase</keyword>
<dbReference type="PANTHER" id="PTHR12992">
    <property type="entry name" value="NUDIX HYDROLASE"/>
    <property type="match status" value="1"/>
</dbReference>
<dbReference type="CDD" id="cd03426">
    <property type="entry name" value="NUDIX_CoAse_Nudt7"/>
    <property type="match status" value="1"/>
</dbReference>
<evidence type="ECO:0000256" key="3">
    <source>
        <dbReference type="ARBA" id="ARBA00022723"/>
    </source>
</evidence>
<dbReference type="RefSeq" id="WP_225696660.1">
    <property type="nucleotide sequence ID" value="NZ_JAIXNE010000001.1"/>
</dbReference>
<evidence type="ECO:0000256" key="4">
    <source>
        <dbReference type="ARBA" id="ARBA00022801"/>
    </source>
</evidence>
<dbReference type="InterPro" id="IPR000086">
    <property type="entry name" value="NUDIX_hydrolase_dom"/>
</dbReference>
<organism evidence="8 9">
    <name type="scientific">Fulvivirga sedimenti</name>
    <dbReference type="NCBI Taxonomy" id="2879465"/>
    <lineage>
        <taxon>Bacteria</taxon>
        <taxon>Pseudomonadati</taxon>
        <taxon>Bacteroidota</taxon>
        <taxon>Cytophagia</taxon>
        <taxon>Cytophagales</taxon>
        <taxon>Fulvivirgaceae</taxon>
        <taxon>Fulvivirga</taxon>
    </lineage>
</organism>
<dbReference type="InterPro" id="IPR015797">
    <property type="entry name" value="NUDIX_hydrolase-like_dom_sf"/>
</dbReference>
<name>A0A9X1HK44_9BACT</name>
<evidence type="ECO:0000256" key="1">
    <source>
        <dbReference type="ARBA" id="ARBA00001936"/>
    </source>
</evidence>
<proteinExistence type="predicted"/>
<keyword evidence="3" id="KW-0479">Metal-binding</keyword>
<dbReference type="Proteomes" id="UP001139409">
    <property type="component" value="Unassembled WGS sequence"/>
</dbReference>
<reference evidence="8" key="1">
    <citation type="submission" date="2021-09" db="EMBL/GenBank/DDBJ databases">
        <title>Fulvivirga sp. isolated from coastal sediment.</title>
        <authorList>
            <person name="Yu H."/>
        </authorList>
    </citation>
    <scope>NUCLEOTIDE SEQUENCE</scope>
    <source>
        <strain evidence="8">1062</strain>
    </source>
</reference>
<protein>
    <submittedName>
        <fullName evidence="8">CoA pyrophosphatase</fullName>
    </submittedName>
</protein>
<evidence type="ECO:0000256" key="6">
    <source>
        <dbReference type="ARBA" id="ARBA00023211"/>
    </source>
</evidence>
<comment type="cofactor">
    <cofactor evidence="1">
        <name>Mn(2+)</name>
        <dbReference type="ChEBI" id="CHEBI:29035"/>
    </cofactor>
</comment>
<sequence>MQVSDMLEEIVKRIQSRLGGSLPGIEAHRKAMPADRDPGPRYQFDKLPNPRESGVLILLYPELSEIHFPLMLRQDYGGVHSGQVSLPGGRKEDFDASLIQTALRETEEEIGVPAGEIEVIGELSKLYIPPSNYLVYPVIGYVRQKPVFREDPREVRELFTVSLDQLMDENYLKVTDIPVRNQVFENIPYFHFNDQVVWGATAMILSEFAQILKEV</sequence>
<dbReference type="PANTHER" id="PTHR12992:SF11">
    <property type="entry name" value="MITOCHONDRIAL COENZYME A DIPHOSPHATASE NUDT8"/>
    <property type="match status" value="1"/>
</dbReference>
<dbReference type="AlphaFoldDB" id="A0A9X1HK44"/>
<evidence type="ECO:0000313" key="9">
    <source>
        <dbReference type="Proteomes" id="UP001139409"/>
    </source>
</evidence>
<keyword evidence="6" id="KW-0464">Manganese</keyword>
<comment type="cofactor">
    <cofactor evidence="2">
        <name>Mg(2+)</name>
        <dbReference type="ChEBI" id="CHEBI:18420"/>
    </cofactor>
</comment>
<dbReference type="Pfam" id="PF00293">
    <property type="entry name" value="NUDIX"/>
    <property type="match status" value="1"/>
</dbReference>
<dbReference type="PROSITE" id="PS51462">
    <property type="entry name" value="NUDIX"/>
    <property type="match status" value="1"/>
</dbReference>
<accession>A0A9X1HK44</accession>
<dbReference type="Gene3D" id="3.90.79.10">
    <property type="entry name" value="Nucleoside Triphosphate Pyrophosphohydrolase"/>
    <property type="match status" value="1"/>
</dbReference>
<dbReference type="GO" id="GO:0046872">
    <property type="term" value="F:metal ion binding"/>
    <property type="evidence" value="ECO:0007669"/>
    <property type="project" value="UniProtKB-KW"/>
</dbReference>
<dbReference type="InterPro" id="IPR045121">
    <property type="entry name" value="CoAse"/>
</dbReference>
<keyword evidence="9" id="KW-1185">Reference proteome</keyword>
<gene>
    <name evidence="8" type="ORF">LDX50_01640</name>
</gene>
<evidence type="ECO:0000256" key="2">
    <source>
        <dbReference type="ARBA" id="ARBA00001946"/>
    </source>
</evidence>
<comment type="caution">
    <text evidence="8">The sequence shown here is derived from an EMBL/GenBank/DDBJ whole genome shotgun (WGS) entry which is preliminary data.</text>
</comment>
<dbReference type="GO" id="GO:0010945">
    <property type="term" value="F:coenzyme A diphosphatase activity"/>
    <property type="evidence" value="ECO:0007669"/>
    <property type="project" value="InterPro"/>
</dbReference>
<feature type="domain" description="Nudix hydrolase" evidence="7">
    <location>
        <begin position="50"/>
        <end position="185"/>
    </location>
</feature>